<protein>
    <submittedName>
        <fullName evidence="1">Uncharacterized protein</fullName>
    </submittedName>
</protein>
<accession>A0A016V2V6</accession>
<dbReference type="Proteomes" id="UP000024635">
    <property type="component" value="Unassembled WGS sequence"/>
</dbReference>
<dbReference type="AlphaFoldDB" id="A0A016V2V6"/>
<proteinExistence type="predicted"/>
<name>A0A016V2V6_9BILA</name>
<keyword evidence="2" id="KW-1185">Reference proteome</keyword>
<evidence type="ECO:0000313" key="2">
    <source>
        <dbReference type="Proteomes" id="UP000024635"/>
    </source>
</evidence>
<comment type="caution">
    <text evidence="1">The sequence shown here is derived from an EMBL/GenBank/DDBJ whole genome shotgun (WGS) entry which is preliminary data.</text>
</comment>
<reference evidence="2" key="1">
    <citation type="journal article" date="2015" name="Nat. Genet.">
        <title>The genome and transcriptome of the zoonotic hookworm Ancylostoma ceylanicum identify infection-specific gene families.</title>
        <authorList>
            <person name="Schwarz E.M."/>
            <person name="Hu Y."/>
            <person name="Antoshechkin I."/>
            <person name="Miller M.M."/>
            <person name="Sternberg P.W."/>
            <person name="Aroian R.V."/>
        </authorList>
    </citation>
    <scope>NUCLEOTIDE SEQUENCE</scope>
    <source>
        <strain evidence="2">HY135</strain>
    </source>
</reference>
<sequence>MANISVVDTALFQSYLISKQTLAMGTELMNQPNTSESRKGSARKTLKRLKSAFSAPQRFSKTCFGQLVSIFITSMQNY</sequence>
<evidence type="ECO:0000313" key="1">
    <source>
        <dbReference type="EMBL" id="EYC21994.1"/>
    </source>
</evidence>
<gene>
    <name evidence="1" type="primary">Acey_s0018.g3652</name>
    <name evidence="1" type="ORF">Y032_0018g3652</name>
</gene>
<dbReference type="EMBL" id="JARK01001354">
    <property type="protein sequence ID" value="EYC21994.1"/>
    <property type="molecule type" value="Genomic_DNA"/>
</dbReference>
<organism evidence="1 2">
    <name type="scientific">Ancylostoma ceylanicum</name>
    <dbReference type="NCBI Taxonomy" id="53326"/>
    <lineage>
        <taxon>Eukaryota</taxon>
        <taxon>Metazoa</taxon>
        <taxon>Ecdysozoa</taxon>
        <taxon>Nematoda</taxon>
        <taxon>Chromadorea</taxon>
        <taxon>Rhabditida</taxon>
        <taxon>Rhabditina</taxon>
        <taxon>Rhabditomorpha</taxon>
        <taxon>Strongyloidea</taxon>
        <taxon>Ancylostomatidae</taxon>
        <taxon>Ancylostomatinae</taxon>
        <taxon>Ancylostoma</taxon>
    </lineage>
</organism>